<feature type="transmembrane region" description="Helical" evidence="7">
    <location>
        <begin position="201"/>
        <end position="223"/>
    </location>
</feature>
<sequence>MGEKEKVAKVREISGRRKNKIKYSVGDHIFQIINYTVFTLITLICVYPFYYIVINTISDNKLVDLGRVMFYPIGLHFDNYVNIMKLPNMGTGAINSVARTVIGTVLCTLITSYMAYLFTKEELWGRKVWYRLTVATMYFSAGLIPVYLNIKMLGLMDTFWVYIIPSLISVYNMVLVKTYIESLPASLEESAQIDGAGYFRRFAVIVLPLCVPILATIALYSAVGHWNNFMDCLLYIQSPKLYTLQYILNMYFRQAAQLAQQIANGTVSANEQALNALTPTSVKLTVTVVITVPILLVYPFVQRYFVKGIMVGAVKG</sequence>
<keyword evidence="2 7" id="KW-0813">Transport</keyword>
<feature type="domain" description="ABC transmembrane type-1" evidence="8">
    <location>
        <begin position="93"/>
        <end position="301"/>
    </location>
</feature>
<evidence type="ECO:0000256" key="2">
    <source>
        <dbReference type="ARBA" id="ARBA00022448"/>
    </source>
</evidence>
<evidence type="ECO:0000259" key="8">
    <source>
        <dbReference type="PROSITE" id="PS50928"/>
    </source>
</evidence>
<dbReference type="RefSeq" id="WP_249290275.1">
    <property type="nucleotide sequence ID" value="NZ_JACRSQ010000072.1"/>
</dbReference>
<dbReference type="PANTHER" id="PTHR43744:SF9">
    <property type="entry name" value="POLYGALACTURONAN_RHAMNOGALACTURONAN TRANSPORT SYSTEM PERMEASE PROTEIN YTCP"/>
    <property type="match status" value="1"/>
</dbReference>
<comment type="subcellular location">
    <subcellularLocation>
        <location evidence="1 7">Cell membrane</location>
        <topology evidence="1 7">Multi-pass membrane protein</topology>
    </subcellularLocation>
</comment>
<keyword evidence="10" id="KW-1185">Reference proteome</keyword>
<evidence type="ECO:0000256" key="5">
    <source>
        <dbReference type="ARBA" id="ARBA00022989"/>
    </source>
</evidence>
<dbReference type="Proteomes" id="UP000657006">
    <property type="component" value="Unassembled WGS sequence"/>
</dbReference>
<accession>A0A926DV49</accession>
<dbReference type="SUPFAM" id="SSF161098">
    <property type="entry name" value="MetI-like"/>
    <property type="match status" value="1"/>
</dbReference>
<evidence type="ECO:0000256" key="3">
    <source>
        <dbReference type="ARBA" id="ARBA00022475"/>
    </source>
</evidence>
<evidence type="ECO:0000256" key="1">
    <source>
        <dbReference type="ARBA" id="ARBA00004651"/>
    </source>
</evidence>
<evidence type="ECO:0000256" key="4">
    <source>
        <dbReference type="ARBA" id="ARBA00022692"/>
    </source>
</evidence>
<organism evidence="9 10">
    <name type="scientific">Bianquea renquensis</name>
    <dbReference type="NCBI Taxonomy" id="2763661"/>
    <lineage>
        <taxon>Bacteria</taxon>
        <taxon>Bacillati</taxon>
        <taxon>Bacillota</taxon>
        <taxon>Clostridia</taxon>
        <taxon>Eubacteriales</taxon>
        <taxon>Bianqueaceae</taxon>
        <taxon>Bianquea</taxon>
    </lineage>
</organism>
<feature type="transmembrane region" description="Helical" evidence="7">
    <location>
        <begin position="32"/>
        <end position="53"/>
    </location>
</feature>
<name>A0A926DV49_9FIRM</name>
<evidence type="ECO:0000313" key="9">
    <source>
        <dbReference type="EMBL" id="MBC8545266.1"/>
    </source>
</evidence>
<evidence type="ECO:0000256" key="6">
    <source>
        <dbReference type="ARBA" id="ARBA00023136"/>
    </source>
</evidence>
<evidence type="ECO:0000256" key="7">
    <source>
        <dbReference type="RuleBase" id="RU363032"/>
    </source>
</evidence>
<keyword evidence="3" id="KW-1003">Cell membrane</keyword>
<comment type="caution">
    <text evidence="9">The sequence shown here is derived from an EMBL/GenBank/DDBJ whole genome shotgun (WGS) entry which is preliminary data.</text>
</comment>
<dbReference type="GO" id="GO:0005886">
    <property type="term" value="C:plasma membrane"/>
    <property type="evidence" value="ECO:0007669"/>
    <property type="project" value="UniProtKB-SubCell"/>
</dbReference>
<dbReference type="GO" id="GO:0055085">
    <property type="term" value="P:transmembrane transport"/>
    <property type="evidence" value="ECO:0007669"/>
    <property type="project" value="InterPro"/>
</dbReference>
<comment type="similarity">
    <text evidence="7">Belongs to the binding-protein-dependent transport system permease family.</text>
</comment>
<dbReference type="Gene3D" id="1.10.3720.10">
    <property type="entry name" value="MetI-like"/>
    <property type="match status" value="1"/>
</dbReference>
<dbReference type="EMBL" id="JACRSQ010000072">
    <property type="protein sequence ID" value="MBC8545266.1"/>
    <property type="molecule type" value="Genomic_DNA"/>
</dbReference>
<feature type="transmembrane region" description="Helical" evidence="7">
    <location>
        <begin position="159"/>
        <end position="180"/>
    </location>
</feature>
<dbReference type="AlphaFoldDB" id="A0A926DV49"/>
<dbReference type="Pfam" id="PF00528">
    <property type="entry name" value="BPD_transp_1"/>
    <property type="match status" value="1"/>
</dbReference>
<dbReference type="PANTHER" id="PTHR43744">
    <property type="entry name" value="ABC TRANSPORTER PERMEASE PROTEIN MG189-RELATED-RELATED"/>
    <property type="match status" value="1"/>
</dbReference>
<keyword evidence="4 7" id="KW-0812">Transmembrane</keyword>
<gene>
    <name evidence="9" type="ORF">H8730_17180</name>
</gene>
<keyword evidence="6 7" id="KW-0472">Membrane</keyword>
<feature type="transmembrane region" description="Helical" evidence="7">
    <location>
        <begin position="96"/>
        <end position="116"/>
    </location>
</feature>
<dbReference type="PROSITE" id="PS50928">
    <property type="entry name" value="ABC_TM1"/>
    <property type="match status" value="1"/>
</dbReference>
<proteinExistence type="inferred from homology"/>
<dbReference type="CDD" id="cd06261">
    <property type="entry name" value="TM_PBP2"/>
    <property type="match status" value="1"/>
</dbReference>
<feature type="transmembrane region" description="Helical" evidence="7">
    <location>
        <begin position="128"/>
        <end position="147"/>
    </location>
</feature>
<reference evidence="9" key="1">
    <citation type="submission" date="2020-08" db="EMBL/GenBank/DDBJ databases">
        <title>Genome public.</title>
        <authorList>
            <person name="Liu C."/>
            <person name="Sun Q."/>
        </authorList>
    </citation>
    <scope>NUCLEOTIDE SEQUENCE</scope>
    <source>
        <strain evidence="9">NSJ-32</strain>
    </source>
</reference>
<feature type="transmembrane region" description="Helical" evidence="7">
    <location>
        <begin position="284"/>
        <end position="301"/>
    </location>
</feature>
<dbReference type="InterPro" id="IPR000515">
    <property type="entry name" value="MetI-like"/>
</dbReference>
<dbReference type="InterPro" id="IPR035906">
    <property type="entry name" value="MetI-like_sf"/>
</dbReference>
<evidence type="ECO:0000313" key="10">
    <source>
        <dbReference type="Proteomes" id="UP000657006"/>
    </source>
</evidence>
<keyword evidence="5 7" id="KW-1133">Transmembrane helix</keyword>
<protein>
    <submittedName>
        <fullName evidence="9">Carbohydrate ABC transporter permease</fullName>
    </submittedName>
</protein>